<keyword evidence="2" id="KW-1185">Reference proteome</keyword>
<accession>K9W5Q7</accession>
<name>K9W5Q7_9CYAN</name>
<dbReference type="EMBL" id="CP003620">
    <property type="protein sequence ID" value="AFZ14815.1"/>
    <property type="molecule type" value="Genomic_DNA"/>
</dbReference>
<organism evidence="1 2">
    <name type="scientific">Crinalium epipsammum PCC 9333</name>
    <dbReference type="NCBI Taxonomy" id="1173022"/>
    <lineage>
        <taxon>Bacteria</taxon>
        <taxon>Bacillati</taxon>
        <taxon>Cyanobacteriota</taxon>
        <taxon>Cyanophyceae</taxon>
        <taxon>Gomontiellales</taxon>
        <taxon>Gomontiellaceae</taxon>
        <taxon>Crinalium</taxon>
    </lineage>
</organism>
<dbReference type="AlphaFoldDB" id="K9W5Q7"/>
<reference evidence="1 2" key="1">
    <citation type="submission" date="2012-06" db="EMBL/GenBank/DDBJ databases">
        <title>Finished chromosome of genome of Crinalium epipsammum PCC 9333.</title>
        <authorList>
            <consortium name="US DOE Joint Genome Institute"/>
            <person name="Gugger M."/>
            <person name="Coursin T."/>
            <person name="Rippka R."/>
            <person name="Tandeau De Marsac N."/>
            <person name="Huntemann M."/>
            <person name="Wei C.-L."/>
            <person name="Han J."/>
            <person name="Detter J.C."/>
            <person name="Han C."/>
            <person name="Tapia R."/>
            <person name="Davenport K."/>
            <person name="Daligault H."/>
            <person name="Erkkila T."/>
            <person name="Gu W."/>
            <person name="Munk A.C.C."/>
            <person name="Teshima H."/>
            <person name="Xu Y."/>
            <person name="Chain P."/>
            <person name="Chen A."/>
            <person name="Krypides N."/>
            <person name="Mavromatis K."/>
            <person name="Markowitz V."/>
            <person name="Szeto E."/>
            <person name="Ivanova N."/>
            <person name="Mikhailova N."/>
            <person name="Ovchinnikova G."/>
            <person name="Pagani I."/>
            <person name="Pati A."/>
            <person name="Goodwin L."/>
            <person name="Peters L."/>
            <person name="Pitluck S."/>
            <person name="Woyke T."/>
            <person name="Kerfeld C."/>
        </authorList>
    </citation>
    <scope>NUCLEOTIDE SEQUENCE [LARGE SCALE GENOMIC DNA]</scope>
    <source>
        <strain evidence="1 2">PCC 9333</strain>
    </source>
</reference>
<dbReference type="InterPro" id="IPR037914">
    <property type="entry name" value="SpoVT-AbrB_sf"/>
</dbReference>
<dbReference type="RefSeq" id="WP_015204915.1">
    <property type="nucleotide sequence ID" value="NC_019753.1"/>
</dbReference>
<dbReference type="SUPFAM" id="SSF89447">
    <property type="entry name" value="AbrB/MazE/MraZ-like"/>
    <property type="match status" value="1"/>
</dbReference>
<dbReference type="HOGENOM" id="CLU_162018_2_2_3"/>
<dbReference type="Proteomes" id="UP000010472">
    <property type="component" value="Chromosome"/>
</dbReference>
<evidence type="ECO:0000313" key="2">
    <source>
        <dbReference type="Proteomes" id="UP000010472"/>
    </source>
</evidence>
<dbReference type="InterPro" id="IPR051734">
    <property type="entry name" value="VapB_TA_antitoxins"/>
</dbReference>
<dbReference type="OrthoDB" id="9810009at2"/>
<dbReference type="eggNOG" id="COG4456">
    <property type="taxonomic scope" value="Bacteria"/>
</dbReference>
<gene>
    <name evidence="1" type="ORF">Cri9333_4008</name>
</gene>
<protein>
    <submittedName>
        <fullName evidence="1">Virulence associated protein B</fullName>
    </submittedName>
</protein>
<proteinExistence type="predicted"/>
<dbReference type="STRING" id="1173022.Cri9333_4008"/>
<dbReference type="PANTHER" id="PTHR37550:SF3">
    <property type="entry name" value="ANTITOXIN VAPB1"/>
    <property type="match status" value="1"/>
</dbReference>
<dbReference type="PANTHER" id="PTHR37550">
    <property type="entry name" value="ANTITOXIN VAPB1"/>
    <property type="match status" value="1"/>
</dbReference>
<dbReference type="KEGG" id="cep:Cri9333_4008"/>
<sequence>MLTTAKVQTDGKQQSIILPENYHLNGDEVYIKKIGDVITLIDKDNSWQSLFDSLPLFTDDFMATLEQLPVETREELFE</sequence>
<evidence type="ECO:0000313" key="1">
    <source>
        <dbReference type="EMBL" id="AFZ14815.1"/>
    </source>
</evidence>